<dbReference type="PANTHER" id="PTHR24093">
    <property type="entry name" value="CATION TRANSPORTING ATPASE"/>
    <property type="match status" value="1"/>
</dbReference>
<keyword evidence="6" id="KW-0460">Magnesium</keyword>
<evidence type="ECO:0000256" key="5">
    <source>
        <dbReference type="ARBA" id="ARBA00022840"/>
    </source>
</evidence>
<evidence type="ECO:0000256" key="8">
    <source>
        <dbReference type="ARBA" id="ARBA00023136"/>
    </source>
</evidence>
<proteinExistence type="predicted"/>
<organism evidence="12">
    <name type="scientific">Chromera velia CCMP2878</name>
    <dbReference type="NCBI Taxonomy" id="1169474"/>
    <lineage>
        <taxon>Eukaryota</taxon>
        <taxon>Sar</taxon>
        <taxon>Alveolata</taxon>
        <taxon>Colpodellida</taxon>
        <taxon>Chromeraceae</taxon>
        <taxon>Chromera</taxon>
    </lineage>
</organism>
<dbReference type="Pfam" id="PF00689">
    <property type="entry name" value="Cation_ATPase_C"/>
    <property type="match status" value="1"/>
</dbReference>
<dbReference type="AlphaFoldDB" id="A0A0G4IAJ6"/>
<dbReference type="Pfam" id="PF00690">
    <property type="entry name" value="Cation_ATPase_N"/>
    <property type="match status" value="1"/>
</dbReference>
<dbReference type="InterPro" id="IPR023299">
    <property type="entry name" value="ATPase_P-typ_cyto_dom_N"/>
</dbReference>
<dbReference type="SUPFAM" id="SSF81660">
    <property type="entry name" value="Metal cation-transporting ATPase, ATP-binding domain N"/>
    <property type="match status" value="1"/>
</dbReference>
<evidence type="ECO:0000256" key="2">
    <source>
        <dbReference type="ARBA" id="ARBA00022692"/>
    </source>
</evidence>
<dbReference type="SUPFAM" id="SSF56784">
    <property type="entry name" value="HAD-like"/>
    <property type="match status" value="1"/>
</dbReference>
<evidence type="ECO:0000256" key="6">
    <source>
        <dbReference type="ARBA" id="ARBA00022842"/>
    </source>
</evidence>
<dbReference type="EMBL" id="CDMZ01005765">
    <property type="protein sequence ID" value="CEM54205.1"/>
    <property type="molecule type" value="Genomic_DNA"/>
</dbReference>
<keyword evidence="4" id="KW-0547">Nucleotide-binding</keyword>
<dbReference type="Pfam" id="PF08282">
    <property type="entry name" value="Hydrolase_3"/>
    <property type="match status" value="1"/>
</dbReference>
<dbReference type="SFLD" id="SFLDG00002">
    <property type="entry name" value="C1.7:_P-type_atpase_like"/>
    <property type="match status" value="1"/>
</dbReference>
<evidence type="ECO:0000256" key="1">
    <source>
        <dbReference type="ARBA" id="ARBA00004127"/>
    </source>
</evidence>
<dbReference type="PANTHER" id="PTHR24093:SF369">
    <property type="entry name" value="CALCIUM-TRANSPORTING ATPASE"/>
    <property type="match status" value="1"/>
</dbReference>
<feature type="transmembrane region" description="Helical" evidence="10">
    <location>
        <begin position="1173"/>
        <end position="1196"/>
    </location>
</feature>
<dbReference type="InterPro" id="IPR018303">
    <property type="entry name" value="ATPase_P-typ_P_site"/>
</dbReference>
<dbReference type="SUPFAM" id="SSF81653">
    <property type="entry name" value="Calcium ATPase, transduction domain A"/>
    <property type="match status" value="1"/>
</dbReference>
<evidence type="ECO:0000313" key="12">
    <source>
        <dbReference type="EMBL" id="CEM54205.1"/>
    </source>
</evidence>
<dbReference type="InterPro" id="IPR001757">
    <property type="entry name" value="P_typ_ATPase"/>
</dbReference>
<protein>
    <recommendedName>
        <fullName evidence="11">Cation-transporting P-type ATPase N-terminal domain-containing protein</fullName>
    </recommendedName>
</protein>
<feature type="region of interest" description="Disordered" evidence="9">
    <location>
        <begin position="1236"/>
        <end position="1255"/>
    </location>
</feature>
<dbReference type="InterPro" id="IPR006068">
    <property type="entry name" value="ATPase_P-typ_cation-transptr_C"/>
</dbReference>
<keyword evidence="3" id="KW-0479">Metal-binding</keyword>
<dbReference type="GO" id="GO:0005388">
    <property type="term" value="F:P-type calcium transporter activity"/>
    <property type="evidence" value="ECO:0007669"/>
    <property type="project" value="TreeGrafter"/>
</dbReference>
<feature type="transmembrane region" description="Helical" evidence="10">
    <location>
        <begin position="931"/>
        <end position="951"/>
    </location>
</feature>
<feature type="transmembrane region" description="Helical" evidence="10">
    <location>
        <begin position="353"/>
        <end position="381"/>
    </location>
</feature>
<dbReference type="InterPro" id="IPR023298">
    <property type="entry name" value="ATPase_P-typ_TM_dom_sf"/>
</dbReference>
<dbReference type="Pfam" id="PF13246">
    <property type="entry name" value="Cation_ATPase"/>
    <property type="match status" value="1"/>
</dbReference>
<dbReference type="GO" id="GO:0005886">
    <property type="term" value="C:plasma membrane"/>
    <property type="evidence" value="ECO:0007669"/>
    <property type="project" value="TreeGrafter"/>
</dbReference>
<dbReference type="GO" id="GO:0046872">
    <property type="term" value="F:metal ion binding"/>
    <property type="evidence" value="ECO:0007669"/>
    <property type="project" value="UniProtKB-KW"/>
</dbReference>
<dbReference type="PRINTS" id="PR00119">
    <property type="entry name" value="CATATPASE"/>
</dbReference>
<evidence type="ECO:0000256" key="9">
    <source>
        <dbReference type="SAM" id="MobiDB-lite"/>
    </source>
</evidence>
<dbReference type="InterPro" id="IPR036412">
    <property type="entry name" value="HAD-like_sf"/>
</dbReference>
<dbReference type="SFLD" id="SFLDF00027">
    <property type="entry name" value="p-type_atpase"/>
    <property type="match status" value="1"/>
</dbReference>
<feature type="transmembrane region" description="Helical" evidence="10">
    <location>
        <begin position="126"/>
        <end position="145"/>
    </location>
</feature>
<feature type="region of interest" description="Disordered" evidence="9">
    <location>
        <begin position="478"/>
        <end position="519"/>
    </location>
</feature>
<dbReference type="InterPro" id="IPR008250">
    <property type="entry name" value="ATPase_P-typ_transduc_dom_A_sf"/>
</dbReference>
<dbReference type="GO" id="GO:0005524">
    <property type="term" value="F:ATP binding"/>
    <property type="evidence" value="ECO:0007669"/>
    <property type="project" value="UniProtKB-KW"/>
</dbReference>
<sequence>MAAVDVENPGRWGLSIENVSDLIQEYKKRSKYEEVKVLEEMGGTAGLAAKLNVDPESGLSPEQYDKEKEERQAVYGENRIPDRPLTPFIVLMWEASQDLMLWILDACAVVSFILAFTVGSHPETEWIEGAAILLAVFIVVLVTAINDYGRERQFAELNKKKSNKNIDVWRGGHKHNVSVFDIVVGDVIFLQAGDEIATDGIVISGSNLKVDESSLTGETVNVVKNSVEECLRQTTDPTRVAKLEAATDENRHHVMDSPVVLSGTEVKGGSGNVLVLAVGTNSQLGELYSKLQQKEEPTPLQRKLEHLARQIGIAGLIAAALTFLALFISYWSVWATQEESKRPAPGEIGIEHVRFLTLMVTVVVVAVPEGLPLAVMISLLFSIKKMYAEQCWVRKLQACETMGGADEICSDKTGTLTKNRMTVQALWNGSKFTEWATTKPPVDPQAVGGVGPIEEGAEHEAEGQEPEGLAVSVSLADGGGTGGATNVNGSARPPNAPHVGDTGTSRRQESRRIPPISPGGAALLPASPYGQFCVLNASVNSTAYLTTKEVAILGKQDQMATETVPNGNPTECALLEFVNNLGADYDKVRQEFRGDVVFEAQFSSERKMMSTVILNPDVEQEKGGGAPGGRNLRVLTKGAAEKVLRLCTSKITPQGTITKMQPHEIEKADRDVIAKMAKEGLRTICLCYRDFNEADVPGWNEEREGEASAGGGLFPMEAEMTLLAITGIRDPVRDEVPTAVATCHKAGVNVRMVTGDNIETAKQIARQCKILTDDKGGIALLGKDFYKLVGGVICKKCRTETCACPADEAEKAQSKSNEPVREDVIGNPENFRKIMPHLQVLARSQPSDKYALVTGLKQEGKVVAVTGDGTNDAPALKKADVGFAMGIAGKDVAKEAADIVLLDDNFSSVIVAIKYGRSTYDNVRRFLQFQMTVNVVAVLTAFIAALVLRSAPLTATHLLWLNLIMDTLGSLALASENPTDDLLLRAPHARDEFLISRIMWRNILGQALYQMGVTMVIVTTGEMWIPEDPNACDHFINDRITDPNRLAELQEVMVENFGTTDLCRAVFSEYGNGREFVRSGRDFAYFSDRSEYRVLESLVGPSRHMTVLFNTFVFMQVFNLVNARKIHGEWNVFKGVLRNPYWMYVFVGVSGMQAIIVQFSFRFLNCSYGGLTAAQWGICIALGAGVLVWQFLLHLLPASLFPSTGKKEVDPATVPPTLSEVLRGYTSTERLVRRMSSLSQSGEGRGGNAALRSHGSGALRTVNSGRL</sequence>
<evidence type="ECO:0000259" key="11">
    <source>
        <dbReference type="SMART" id="SM00831"/>
    </source>
</evidence>
<dbReference type="PROSITE" id="PS00154">
    <property type="entry name" value="ATPASE_E1_E2"/>
    <property type="match status" value="1"/>
</dbReference>
<dbReference type="GO" id="GO:0012505">
    <property type="term" value="C:endomembrane system"/>
    <property type="evidence" value="ECO:0007669"/>
    <property type="project" value="UniProtKB-SubCell"/>
</dbReference>
<dbReference type="FunFam" id="1.20.1110.10:FF:000036">
    <property type="entry name" value="Calcium-transporting ATPase"/>
    <property type="match status" value="1"/>
</dbReference>
<comment type="subcellular location">
    <subcellularLocation>
        <location evidence="1">Endomembrane system</location>
        <topology evidence="1">Multi-pass membrane protein</topology>
    </subcellularLocation>
</comment>
<dbReference type="Gene3D" id="1.20.1110.10">
    <property type="entry name" value="Calcium-transporting ATPase, transmembrane domain"/>
    <property type="match status" value="3"/>
</dbReference>
<dbReference type="GO" id="GO:0016887">
    <property type="term" value="F:ATP hydrolysis activity"/>
    <property type="evidence" value="ECO:0007669"/>
    <property type="project" value="InterPro"/>
</dbReference>
<dbReference type="SFLD" id="SFLDS00003">
    <property type="entry name" value="Haloacid_Dehalogenase"/>
    <property type="match status" value="1"/>
</dbReference>
<dbReference type="Gene3D" id="3.40.1110.10">
    <property type="entry name" value="Calcium-transporting ATPase, cytoplasmic domain N"/>
    <property type="match status" value="1"/>
</dbReference>
<accession>A0A0G4IAJ6</accession>
<keyword evidence="7 10" id="KW-1133">Transmembrane helix</keyword>
<name>A0A0G4IAJ6_9ALVE</name>
<dbReference type="Pfam" id="PF00122">
    <property type="entry name" value="E1-E2_ATPase"/>
    <property type="match status" value="1"/>
</dbReference>
<feature type="domain" description="Cation-transporting P-type ATPase N-terminal" evidence="11">
    <location>
        <begin position="39"/>
        <end position="116"/>
    </location>
</feature>
<feature type="transmembrane region" description="Helical" evidence="10">
    <location>
        <begin position="1141"/>
        <end position="1161"/>
    </location>
</feature>
<dbReference type="SUPFAM" id="SSF81665">
    <property type="entry name" value="Calcium ATPase, transmembrane domain M"/>
    <property type="match status" value="1"/>
</dbReference>
<dbReference type="PhylomeDB" id="A0A0G4IAJ6"/>
<feature type="transmembrane region" description="Helical" evidence="10">
    <location>
        <begin position="99"/>
        <end position="120"/>
    </location>
</feature>
<evidence type="ECO:0000256" key="7">
    <source>
        <dbReference type="ARBA" id="ARBA00022989"/>
    </source>
</evidence>
<dbReference type="InterPro" id="IPR059000">
    <property type="entry name" value="ATPase_P-type_domA"/>
</dbReference>
<evidence type="ECO:0000256" key="4">
    <source>
        <dbReference type="ARBA" id="ARBA00022741"/>
    </source>
</evidence>
<dbReference type="SMART" id="SM00831">
    <property type="entry name" value="Cation_ATPase_N"/>
    <property type="match status" value="1"/>
</dbReference>
<keyword evidence="2 10" id="KW-0812">Transmembrane</keyword>
<keyword evidence="8 10" id="KW-0472">Membrane</keyword>
<keyword evidence="5" id="KW-0067">ATP-binding</keyword>
<gene>
    <name evidence="12" type="ORF">Cvel_2131</name>
</gene>
<dbReference type="InterPro" id="IPR004014">
    <property type="entry name" value="ATPase_P-typ_cation-transptr_N"/>
</dbReference>
<evidence type="ECO:0000256" key="3">
    <source>
        <dbReference type="ARBA" id="ARBA00022723"/>
    </source>
</evidence>
<dbReference type="InterPro" id="IPR044492">
    <property type="entry name" value="P_typ_ATPase_HD_dom"/>
</dbReference>
<feature type="transmembrane region" description="Helical" evidence="10">
    <location>
        <begin position="311"/>
        <end position="333"/>
    </location>
</feature>
<reference evidence="12" key="1">
    <citation type="submission" date="2014-11" db="EMBL/GenBank/DDBJ databases">
        <authorList>
            <person name="Otto D Thomas"/>
            <person name="Naeem Raeece"/>
        </authorList>
    </citation>
    <scope>NUCLEOTIDE SEQUENCE</scope>
</reference>
<dbReference type="VEuPathDB" id="CryptoDB:Cvel_2131"/>
<dbReference type="NCBIfam" id="TIGR01494">
    <property type="entry name" value="ATPase_P-type"/>
    <property type="match status" value="2"/>
</dbReference>
<evidence type="ECO:0000256" key="10">
    <source>
        <dbReference type="SAM" id="Phobius"/>
    </source>
</evidence>